<dbReference type="NCBIfam" id="TIGR02666">
    <property type="entry name" value="moaA"/>
    <property type="match status" value="1"/>
</dbReference>
<dbReference type="HOGENOM" id="CLU_009273_0_1_4"/>
<dbReference type="STRING" id="522306.CAP2UW1_2815"/>
<sequence>MRNESLTPEAVPASPVGLSPPISPVTSRHPKGALVDKFGRHVTYIRLSITDRCDFRCSYCMAEEMTFLPRAQVLTLEECLRIAGTFVDLGVTKVRVTGGEPLVRHNAIWLLERIAGLSGLKELVITTNGSQLDRFAAALRAAGVRRINVSLDTLRSQRFREITRVGDLAKVLRGLDAAQAAGFERLKLNTVMMRGVNDDELIDLVQFAVDRAIDIAFIEEMPLGDIGHARQSTYFGSEEALARLQTRFVLLPSTETTGGPARYWRIPGTSTRVGFIAPHSHNFCDTCNRVRITARGELYPCLGNNDAGKLLPLLRAYPSDDGPLRAAIVRTLGIKAKGHDFGNQMSTPQVVRFMSMTGG</sequence>
<comment type="catalytic activity">
    <reaction evidence="11 12">
        <text>GTP + AH2 + S-adenosyl-L-methionine = (8S)-3',8-cyclo-7,8-dihydroguanosine 5'-triphosphate + 5'-deoxyadenosine + L-methionine + A + H(+)</text>
        <dbReference type="Rhea" id="RHEA:49576"/>
        <dbReference type="ChEBI" id="CHEBI:13193"/>
        <dbReference type="ChEBI" id="CHEBI:15378"/>
        <dbReference type="ChEBI" id="CHEBI:17319"/>
        <dbReference type="ChEBI" id="CHEBI:17499"/>
        <dbReference type="ChEBI" id="CHEBI:37565"/>
        <dbReference type="ChEBI" id="CHEBI:57844"/>
        <dbReference type="ChEBI" id="CHEBI:59789"/>
        <dbReference type="ChEBI" id="CHEBI:131766"/>
        <dbReference type="EC" id="4.1.99.22"/>
    </reaction>
</comment>
<evidence type="ECO:0000256" key="3">
    <source>
        <dbReference type="ARBA" id="ARBA00022691"/>
    </source>
</evidence>
<dbReference type="PANTHER" id="PTHR22960:SF0">
    <property type="entry name" value="MOLYBDENUM COFACTOR BIOSYNTHESIS PROTEIN 1"/>
    <property type="match status" value="1"/>
</dbReference>
<comment type="cofactor">
    <cofactor evidence="12">
        <name>[4Fe-4S] cluster</name>
        <dbReference type="ChEBI" id="CHEBI:49883"/>
    </cofactor>
    <text evidence="12">Binds 2 [4Fe-4S] clusters. Binds 1 [4Fe-4S] cluster coordinated with 3 cysteines and an exchangeable S-adenosyl-L-methionine and 1 [4Fe-4S] cluster coordinated with 3 cysteines and the GTP-derived substrate.</text>
</comment>
<dbReference type="GO" id="GO:0046872">
    <property type="term" value="F:metal ion binding"/>
    <property type="evidence" value="ECO:0007669"/>
    <property type="project" value="UniProtKB-KW"/>
</dbReference>
<dbReference type="GO" id="GO:0061799">
    <property type="term" value="F:cyclic pyranopterin monophosphate synthase activity"/>
    <property type="evidence" value="ECO:0007669"/>
    <property type="project" value="TreeGrafter"/>
</dbReference>
<keyword evidence="6 12" id="KW-0408">Iron</keyword>
<dbReference type="InterPro" id="IPR013785">
    <property type="entry name" value="Aldolase_TIM"/>
</dbReference>
<keyword evidence="2 12" id="KW-0004">4Fe-4S</keyword>
<organism evidence="15">
    <name type="scientific">Accumulibacter regalis</name>
    <dbReference type="NCBI Taxonomy" id="522306"/>
    <lineage>
        <taxon>Bacteria</taxon>
        <taxon>Pseudomonadati</taxon>
        <taxon>Pseudomonadota</taxon>
        <taxon>Betaproteobacteria</taxon>
        <taxon>Candidatus Accumulibacter</taxon>
    </lineage>
</organism>
<comment type="pathway">
    <text evidence="12">Cofactor biosynthesis; molybdopterin biosynthesis.</text>
</comment>
<feature type="binding site" evidence="12">
    <location>
        <position position="57"/>
    </location>
    <ligand>
        <name>[4Fe-4S] cluster</name>
        <dbReference type="ChEBI" id="CHEBI:49883"/>
        <label>1</label>
        <note>4Fe-4S-S-AdoMet</note>
    </ligand>
</feature>
<feature type="binding site" evidence="12">
    <location>
        <position position="187"/>
    </location>
    <ligand>
        <name>GTP</name>
        <dbReference type="ChEBI" id="CHEBI:37565"/>
    </ligand>
</feature>
<evidence type="ECO:0000256" key="13">
    <source>
        <dbReference type="SAM" id="MobiDB-lite"/>
    </source>
</evidence>
<feature type="binding site" evidence="12">
    <location>
        <position position="284"/>
    </location>
    <ligand>
        <name>[4Fe-4S] cluster</name>
        <dbReference type="ChEBI" id="CHEBI:49883"/>
        <label>2</label>
        <note>4Fe-4S-substrate</note>
    </ligand>
</feature>
<keyword evidence="7 12" id="KW-0411">Iron-sulfur</keyword>
<proteinExistence type="inferred from homology"/>
<dbReference type="SFLD" id="SFLDG01383">
    <property type="entry name" value="cyclic_pyranopterin_phosphate"/>
    <property type="match status" value="1"/>
</dbReference>
<dbReference type="PROSITE" id="PS01305">
    <property type="entry name" value="MOAA_NIFB_PQQE"/>
    <property type="match status" value="1"/>
</dbReference>
<dbReference type="InterPro" id="IPR058240">
    <property type="entry name" value="rSAM_sf"/>
</dbReference>
<keyword evidence="3 12" id="KW-0949">S-adenosyl-L-methionine</keyword>
<reference evidence="15" key="1">
    <citation type="submission" date="2009-08" db="EMBL/GenBank/DDBJ databases">
        <authorList>
            <consortium name="US DOE Joint Genome Institute"/>
            <person name="Lucas S."/>
            <person name="Copeland A."/>
            <person name="Lapidus A."/>
            <person name="Glavina del Rio T."/>
            <person name="Dalin E."/>
            <person name="Tice H."/>
            <person name="Bruce D."/>
            <person name="Barry K."/>
            <person name="Pitluck S."/>
            <person name="Lowry S."/>
            <person name="Larimer F."/>
            <person name="Land M."/>
            <person name="Hauser L."/>
            <person name="Kyrpides N."/>
            <person name="Ivanova N."/>
            <person name="McMahon K.D."/>
            <person name="Hugenholtz P."/>
        </authorList>
    </citation>
    <scope>NUCLEOTIDE SEQUENCE</scope>
    <source>
        <strain evidence="15">UW-1</strain>
    </source>
</reference>
<dbReference type="Pfam" id="PF04055">
    <property type="entry name" value="Radical_SAM"/>
    <property type="match status" value="1"/>
</dbReference>
<dbReference type="InterPro" id="IPR013483">
    <property type="entry name" value="MoaA"/>
</dbReference>
<feature type="binding site" evidence="12">
    <location>
        <position position="221"/>
    </location>
    <ligand>
        <name>S-adenosyl-L-methionine</name>
        <dbReference type="ChEBI" id="CHEBI:59789"/>
    </ligand>
</feature>
<comment type="similarity">
    <text evidence="12">Belongs to the radical SAM superfamily. MoaA family.</text>
</comment>
<feature type="region of interest" description="Disordered" evidence="13">
    <location>
        <begin position="1"/>
        <end position="25"/>
    </location>
</feature>
<dbReference type="GO" id="GO:0051539">
    <property type="term" value="F:4 iron, 4 sulfur cluster binding"/>
    <property type="evidence" value="ECO:0007669"/>
    <property type="project" value="UniProtKB-UniRule"/>
</dbReference>
<evidence type="ECO:0000256" key="9">
    <source>
        <dbReference type="ARBA" id="ARBA00023150"/>
    </source>
</evidence>
<dbReference type="GO" id="GO:0061798">
    <property type="term" value="F:GTP 3',8'-cyclase activity"/>
    <property type="evidence" value="ECO:0007669"/>
    <property type="project" value="UniProtKB-UniRule"/>
</dbReference>
<evidence type="ECO:0000256" key="4">
    <source>
        <dbReference type="ARBA" id="ARBA00022723"/>
    </source>
</evidence>
<evidence type="ECO:0000256" key="1">
    <source>
        <dbReference type="ARBA" id="ARBA00012167"/>
    </source>
</evidence>
<dbReference type="EMBL" id="CP001715">
    <property type="protein sequence ID" value="ACV36095.1"/>
    <property type="molecule type" value="Genomic_DNA"/>
</dbReference>
<dbReference type="EC" id="4.1.99.22" evidence="1 12"/>
<dbReference type="UniPathway" id="UPA00344"/>
<reference evidence="15" key="2">
    <citation type="submission" date="2009-09" db="EMBL/GenBank/DDBJ databases">
        <title>Complete sequence of chromosome of Candidatus Accumulibacter phosphatis clade IIA str. UW-1.</title>
        <authorList>
            <consortium name="US DOE Joint Genome Institute"/>
            <person name="Martin H.G."/>
            <person name="Ivanova N."/>
            <person name="Kunin V."/>
            <person name="Warnecke F."/>
            <person name="Barry K."/>
            <person name="He S."/>
            <person name="Salamov A."/>
            <person name="Szeto E."/>
            <person name="Dalin E."/>
            <person name="Pangilinan J.L."/>
            <person name="Lapidus A."/>
            <person name="Lowry S."/>
            <person name="Kyrpides N.C."/>
            <person name="McMahon K.D."/>
            <person name="Hugenholtz P."/>
        </authorList>
    </citation>
    <scope>NUCLEOTIDE SEQUENCE [LARGE SCALE GENOMIC DNA]</scope>
    <source>
        <strain evidence="15">UW-1</strain>
    </source>
</reference>
<dbReference type="SUPFAM" id="SSF102114">
    <property type="entry name" value="Radical SAM enzymes"/>
    <property type="match status" value="1"/>
</dbReference>
<dbReference type="PANTHER" id="PTHR22960">
    <property type="entry name" value="MOLYBDOPTERIN COFACTOR SYNTHESIS PROTEIN A"/>
    <property type="match status" value="1"/>
</dbReference>
<evidence type="ECO:0000256" key="8">
    <source>
        <dbReference type="ARBA" id="ARBA00023134"/>
    </source>
</evidence>
<feature type="binding site" evidence="12">
    <location>
        <position position="287"/>
    </location>
    <ligand>
        <name>[4Fe-4S] cluster</name>
        <dbReference type="ChEBI" id="CHEBI:49883"/>
        <label>2</label>
        <note>4Fe-4S-substrate</note>
    </ligand>
</feature>
<accession>C7RTG2</accession>
<dbReference type="InterPro" id="IPR010505">
    <property type="entry name" value="MoaA_twitch"/>
</dbReference>
<comment type="function">
    <text evidence="12">Catalyzes the cyclization of GTP to (8S)-3',8-cyclo-7,8-dihydroguanosine 5'-triphosphate.</text>
</comment>
<feature type="binding site" evidence="12">
    <location>
        <position position="53"/>
    </location>
    <ligand>
        <name>[4Fe-4S] cluster</name>
        <dbReference type="ChEBI" id="CHEBI:49883"/>
        <label>1</label>
        <note>4Fe-4S-S-AdoMet</note>
    </ligand>
</feature>
<dbReference type="PROSITE" id="PS51918">
    <property type="entry name" value="RADICAL_SAM"/>
    <property type="match status" value="1"/>
</dbReference>
<keyword evidence="10 12" id="KW-0456">Lyase</keyword>
<dbReference type="SFLD" id="SFLDG01386">
    <property type="entry name" value="main_SPASM_domain-containing"/>
    <property type="match status" value="1"/>
</dbReference>
<dbReference type="InterPro" id="IPR040064">
    <property type="entry name" value="MoaA-like"/>
</dbReference>
<dbReference type="KEGG" id="app:CAP2UW1_2815"/>
<comment type="subunit">
    <text evidence="12">Monomer and homodimer.</text>
</comment>
<evidence type="ECO:0000256" key="12">
    <source>
        <dbReference type="HAMAP-Rule" id="MF_01225"/>
    </source>
</evidence>
<feature type="binding site" evidence="12">
    <location>
        <position position="60"/>
    </location>
    <ligand>
        <name>[4Fe-4S] cluster</name>
        <dbReference type="ChEBI" id="CHEBI:49883"/>
        <label>1</label>
        <note>4Fe-4S-S-AdoMet</note>
    </ligand>
</feature>
<dbReference type="Gene3D" id="3.20.20.70">
    <property type="entry name" value="Aldolase class I"/>
    <property type="match status" value="1"/>
</dbReference>
<dbReference type="GO" id="GO:0005525">
    <property type="term" value="F:GTP binding"/>
    <property type="evidence" value="ECO:0007669"/>
    <property type="project" value="UniProtKB-UniRule"/>
</dbReference>
<dbReference type="HAMAP" id="MF_01225_B">
    <property type="entry name" value="MoaA_B"/>
    <property type="match status" value="1"/>
</dbReference>
<dbReference type="InterPro" id="IPR050105">
    <property type="entry name" value="MoCo_biosynth_MoaA/MoaC"/>
</dbReference>
<dbReference type="OrthoDB" id="9763993at2"/>
<dbReference type="InterPro" id="IPR006638">
    <property type="entry name" value="Elp3/MiaA/NifB-like_rSAM"/>
</dbReference>
<evidence type="ECO:0000256" key="7">
    <source>
        <dbReference type="ARBA" id="ARBA00023014"/>
    </source>
</evidence>
<feature type="binding site" evidence="12">
    <location>
        <position position="301"/>
    </location>
    <ligand>
        <name>[4Fe-4S] cluster</name>
        <dbReference type="ChEBI" id="CHEBI:49883"/>
        <label>2</label>
        <note>4Fe-4S-substrate</note>
    </ligand>
</feature>
<dbReference type="eggNOG" id="COG2896">
    <property type="taxonomic scope" value="Bacteria"/>
</dbReference>
<dbReference type="CDD" id="cd01335">
    <property type="entry name" value="Radical_SAM"/>
    <property type="match status" value="1"/>
</dbReference>
<feature type="binding site" evidence="12">
    <location>
        <position position="46"/>
    </location>
    <ligand>
        <name>GTP</name>
        <dbReference type="ChEBI" id="CHEBI:37565"/>
    </ligand>
</feature>
<feature type="domain" description="Radical SAM core" evidence="14">
    <location>
        <begin position="37"/>
        <end position="261"/>
    </location>
</feature>
<name>C7RTG2_ACCRE</name>
<evidence type="ECO:0000256" key="10">
    <source>
        <dbReference type="ARBA" id="ARBA00023239"/>
    </source>
</evidence>
<dbReference type="GO" id="GO:1904047">
    <property type="term" value="F:S-adenosyl-L-methionine binding"/>
    <property type="evidence" value="ECO:0007669"/>
    <property type="project" value="UniProtKB-UniRule"/>
</dbReference>
<feature type="binding site" evidence="12">
    <location>
        <position position="126"/>
    </location>
    <ligand>
        <name>GTP</name>
        <dbReference type="ChEBI" id="CHEBI:37565"/>
    </ligand>
</feature>
<evidence type="ECO:0000313" key="15">
    <source>
        <dbReference type="EMBL" id="ACV36095.1"/>
    </source>
</evidence>
<dbReference type="SFLD" id="SFLDG01067">
    <property type="entry name" value="SPASM/twitch_domain_containing"/>
    <property type="match status" value="1"/>
</dbReference>
<dbReference type="Pfam" id="PF06463">
    <property type="entry name" value="Mob_synth_C"/>
    <property type="match status" value="1"/>
</dbReference>
<feature type="binding site" evidence="12">
    <location>
        <position position="150"/>
    </location>
    <ligand>
        <name>S-adenosyl-L-methionine</name>
        <dbReference type="ChEBI" id="CHEBI:59789"/>
    </ligand>
</feature>
<dbReference type="SMART" id="SM00729">
    <property type="entry name" value="Elp3"/>
    <property type="match status" value="1"/>
</dbReference>
<evidence type="ECO:0000259" key="14">
    <source>
        <dbReference type="PROSITE" id="PS51918"/>
    </source>
</evidence>
<dbReference type="SFLD" id="SFLDS00029">
    <property type="entry name" value="Radical_SAM"/>
    <property type="match status" value="1"/>
</dbReference>
<evidence type="ECO:0000256" key="2">
    <source>
        <dbReference type="ARBA" id="ARBA00022485"/>
    </source>
</evidence>
<dbReference type="InterPro" id="IPR007197">
    <property type="entry name" value="rSAM"/>
</dbReference>
<dbReference type="GO" id="GO:0006777">
    <property type="term" value="P:Mo-molybdopterin cofactor biosynthetic process"/>
    <property type="evidence" value="ECO:0007669"/>
    <property type="project" value="UniProtKB-UniRule"/>
</dbReference>
<dbReference type="AlphaFoldDB" id="C7RTG2"/>
<keyword evidence="4 12" id="KW-0479">Metal-binding</keyword>
<dbReference type="InterPro" id="IPR000385">
    <property type="entry name" value="MoaA_NifB_PqqE_Fe-S-bd_CS"/>
</dbReference>
<feature type="binding site" evidence="12">
    <location>
        <position position="59"/>
    </location>
    <ligand>
        <name>S-adenosyl-L-methionine</name>
        <dbReference type="ChEBI" id="CHEBI:59789"/>
    </ligand>
</feature>
<evidence type="ECO:0000256" key="5">
    <source>
        <dbReference type="ARBA" id="ARBA00022741"/>
    </source>
</evidence>
<keyword evidence="9 12" id="KW-0501">Molybdenum cofactor biosynthesis</keyword>
<feature type="binding site" evidence="12">
    <location>
        <position position="99"/>
    </location>
    <ligand>
        <name>S-adenosyl-L-methionine</name>
        <dbReference type="ChEBI" id="CHEBI:59789"/>
    </ligand>
</feature>
<evidence type="ECO:0000256" key="6">
    <source>
        <dbReference type="ARBA" id="ARBA00023004"/>
    </source>
</evidence>
<keyword evidence="8 12" id="KW-0342">GTP-binding</keyword>
<protein>
    <recommendedName>
        <fullName evidence="1 12">GTP 3',8-cyclase</fullName>
        <ecNumber evidence="1 12">4.1.99.22</ecNumber>
    </recommendedName>
    <alternativeName>
        <fullName evidence="12">Molybdenum cofactor biosynthesis protein A</fullName>
    </alternativeName>
</protein>
<feature type="binding site" evidence="12">
    <location>
        <begin position="289"/>
        <end position="291"/>
    </location>
    <ligand>
        <name>GTP</name>
        <dbReference type="ChEBI" id="CHEBI:37565"/>
    </ligand>
</feature>
<gene>
    <name evidence="12" type="primary">moaA</name>
    <name evidence="15" type="ordered locus">CAP2UW1_2815</name>
</gene>
<feature type="binding site" evidence="12">
    <location>
        <position position="95"/>
    </location>
    <ligand>
        <name>GTP</name>
        <dbReference type="ChEBI" id="CHEBI:37565"/>
    </ligand>
</feature>
<dbReference type="CDD" id="cd21117">
    <property type="entry name" value="Twitch_MoaA"/>
    <property type="match status" value="1"/>
</dbReference>
<evidence type="ECO:0000256" key="11">
    <source>
        <dbReference type="ARBA" id="ARBA00048697"/>
    </source>
</evidence>
<keyword evidence="5 12" id="KW-0547">Nucleotide-binding</keyword>